<evidence type="ECO:0000256" key="2">
    <source>
        <dbReference type="RuleBase" id="RU369002"/>
    </source>
</evidence>
<dbReference type="GO" id="GO:0005737">
    <property type="term" value="C:cytoplasm"/>
    <property type="evidence" value="ECO:0007669"/>
    <property type="project" value="UniProtKB-SubCell"/>
</dbReference>
<keyword evidence="2" id="KW-0813">Transport</keyword>
<dbReference type="STRING" id="37653.A0A0L8HBJ9"/>
<feature type="domain" description="NTF2" evidence="3">
    <location>
        <begin position="10"/>
        <end position="123"/>
    </location>
</feature>
<dbReference type="SUPFAM" id="SSF54427">
    <property type="entry name" value="NTF2-like"/>
    <property type="match status" value="1"/>
</dbReference>
<dbReference type="PROSITE" id="PS50177">
    <property type="entry name" value="NTF2_DOMAIN"/>
    <property type="match status" value="1"/>
</dbReference>
<dbReference type="GO" id="GO:0006606">
    <property type="term" value="P:protein import into nucleus"/>
    <property type="evidence" value="ECO:0007669"/>
    <property type="project" value="UniProtKB-ARBA"/>
</dbReference>
<organism evidence="4">
    <name type="scientific">Octopus bimaculoides</name>
    <name type="common">California two-spotted octopus</name>
    <dbReference type="NCBI Taxonomy" id="37653"/>
    <lineage>
        <taxon>Eukaryota</taxon>
        <taxon>Metazoa</taxon>
        <taxon>Spiralia</taxon>
        <taxon>Lophotrochozoa</taxon>
        <taxon>Mollusca</taxon>
        <taxon>Cephalopoda</taxon>
        <taxon>Coleoidea</taxon>
        <taxon>Octopodiformes</taxon>
        <taxon>Octopoda</taxon>
        <taxon>Incirrata</taxon>
        <taxon>Octopodidae</taxon>
        <taxon>Octopus</taxon>
    </lineage>
</organism>
<sequence>MAFPGSYTAIAEKFVEHYYNYFDCVEFRGHLRGVYHAQAMLIFEGESIQGQDNIMKKITSLPFKTIKHVVTKLDALPTTTGGILILITGQLQADDDKPLSFSQVFNLHYEGESYSIINEFFRLSIHNIPVT</sequence>
<name>A0A0L8HBJ9_OCTBM</name>
<dbReference type="GO" id="GO:0005635">
    <property type="term" value="C:nuclear envelope"/>
    <property type="evidence" value="ECO:0007669"/>
    <property type="project" value="UniProtKB-ARBA"/>
</dbReference>
<keyword evidence="2" id="KW-0653">Protein transport</keyword>
<dbReference type="KEGG" id="obi:106871618"/>
<protein>
    <recommendedName>
        <fullName evidence="2">NTF2-related export protein</fullName>
    </recommendedName>
</protein>
<dbReference type="InterPro" id="IPR018222">
    <property type="entry name" value="Nuclear_transport_factor_2_euk"/>
</dbReference>
<comment type="function">
    <text evidence="2">Has a role in nuclear-cytoplasmic transport of proteins and mRNAs.</text>
</comment>
<proteinExistence type="predicted"/>
<dbReference type="InterPro" id="IPR045875">
    <property type="entry name" value="NTF2"/>
</dbReference>
<comment type="subcellular location">
    <subcellularLocation>
        <location evidence="2">Cytoplasm</location>
    </subcellularLocation>
    <subcellularLocation>
        <location evidence="2">Nucleus</location>
    </subcellularLocation>
</comment>
<evidence type="ECO:0000256" key="1">
    <source>
        <dbReference type="ARBA" id="ARBA00022490"/>
    </source>
</evidence>
<dbReference type="AlphaFoldDB" id="A0A0L8HBJ9"/>
<reference evidence="4" key="1">
    <citation type="submission" date="2015-07" db="EMBL/GenBank/DDBJ databases">
        <title>MeaNS - Measles Nucleotide Surveillance Program.</title>
        <authorList>
            <person name="Tran T."/>
            <person name="Druce J."/>
        </authorList>
    </citation>
    <scope>NUCLEOTIDE SEQUENCE</scope>
    <source>
        <strain evidence="4">UCB-OBI-ISO-001</strain>
        <tissue evidence="4">Gonad</tissue>
    </source>
</reference>
<dbReference type="CDD" id="cd00780">
    <property type="entry name" value="NTF2"/>
    <property type="match status" value="1"/>
</dbReference>
<keyword evidence="2" id="KW-0539">Nucleus</keyword>
<evidence type="ECO:0000259" key="3">
    <source>
        <dbReference type="PROSITE" id="PS50177"/>
    </source>
</evidence>
<dbReference type="EMBL" id="KQ418571">
    <property type="protein sequence ID" value="KOF86683.1"/>
    <property type="molecule type" value="Genomic_DNA"/>
</dbReference>
<dbReference type="Gene3D" id="3.10.450.50">
    <property type="match status" value="1"/>
</dbReference>
<dbReference type="PANTHER" id="PTHR12612">
    <property type="entry name" value="NUCLEAR TRANSPORT FACTOR 2"/>
    <property type="match status" value="1"/>
</dbReference>
<dbReference type="OrthoDB" id="6507044at2759"/>
<dbReference type="GO" id="GO:0051028">
    <property type="term" value="P:mRNA transport"/>
    <property type="evidence" value="ECO:0007669"/>
    <property type="project" value="UniProtKB-UniRule"/>
</dbReference>
<dbReference type="FunFam" id="3.10.450.50:FF:000005">
    <property type="entry name" value="Nuclear transport factor 2"/>
    <property type="match status" value="1"/>
</dbReference>
<dbReference type="InterPro" id="IPR002075">
    <property type="entry name" value="NTF2_dom"/>
</dbReference>
<gene>
    <name evidence="4" type="ORF">OCBIM_22018093mg</name>
</gene>
<evidence type="ECO:0000313" key="4">
    <source>
        <dbReference type="EMBL" id="KOF86683.1"/>
    </source>
</evidence>
<dbReference type="Pfam" id="PF02136">
    <property type="entry name" value="NTF2"/>
    <property type="match status" value="1"/>
</dbReference>
<keyword evidence="1 2" id="KW-0963">Cytoplasm</keyword>
<dbReference type="OMA" id="HIKFSQM"/>
<dbReference type="InterPro" id="IPR032710">
    <property type="entry name" value="NTF2-like_dom_sf"/>
</dbReference>
<accession>A0A0L8HBJ9</accession>